<evidence type="ECO:0000313" key="1">
    <source>
        <dbReference type="EMBL" id="TNN43565.1"/>
    </source>
</evidence>
<dbReference type="AlphaFoldDB" id="A0A4Z2FRM0"/>
<comment type="caution">
    <text evidence="1">The sequence shown here is derived from an EMBL/GenBank/DDBJ whole genome shotgun (WGS) entry which is preliminary data.</text>
</comment>
<dbReference type="Proteomes" id="UP000314294">
    <property type="component" value="Unassembled WGS sequence"/>
</dbReference>
<sequence>MSLTEVSSGRPAVSMRANRVMKRFPFFLRTRNLRGRFPASHPVFLSLSQFSRASLLKAAAAATLLLVSWMLAMVSADETTSISPERSPVARQPYGTILSVEHTT</sequence>
<reference evidence="1 2" key="1">
    <citation type="submission" date="2019-03" db="EMBL/GenBank/DDBJ databases">
        <title>First draft genome of Liparis tanakae, snailfish: a comprehensive survey of snailfish specific genes.</title>
        <authorList>
            <person name="Kim W."/>
            <person name="Song I."/>
            <person name="Jeong J.-H."/>
            <person name="Kim D."/>
            <person name="Kim S."/>
            <person name="Ryu S."/>
            <person name="Song J.Y."/>
            <person name="Lee S.K."/>
        </authorList>
    </citation>
    <scope>NUCLEOTIDE SEQUENCE [LARGE SCALE GENOMIC DNA]</scope>
    <source>
        <tissue evidence="1">Muscle</tissue>
    </source>
</reference>
<evidence type="ECO:0000313" key="2">
    <source>
        <dbReference type="Proteomes" id="UP000314294"/>
    </source>
</evidence>
<protein>
    <submittedName>
        <fullName evidence="1">Uncharacterized protein</fullName>
    </submittedName>
</protein>
<gene>
    <name evidence="1" type="ORF">EYF80_046228</name>
</gene>
<keyword evidence="2" id="KW-1185">Reference proteome</keyword>
<organism evidence="1 2">
    <name type="scientific">Liparis tanakae</name>
    <name type="common">Tanaka's snailfish</name>
    <dbReference type="NCBI Taxonomy" id="230148"/>
    <lineage>
        <taxon>Eukaryota</taxon>
        <taxon>Metazoa</taxon>
        <taxon>Chordata</taxon>
        <taxon>Craniata</taxon>
        <taxon>Vertebrata</taxon>
        <taxon>Euteleostomi</taxon>
        <taxon>Actinopterygii</taxon>
        <taxon>Neopterygii</taxon>
        <taxon>Teleostei</taxon>
        <taxon>Neoteleostei</taxon>
        <taxon>Acanthomorphata</taxon>
        <taxon>Eupercaria</taxon>
        <taxon>Perciformes</taxon>
        <taxon>Cottioidei</taxon>
        <taxon>Cottales</taxon>
        <taxon>Liparidae</taxon>
        <taxon>Liparis</taxon>
    </lineage>
</organism>
<name>A0A4Z2FRM0_9TELE</name>
<proteinExistence type="predicted"/>
<accession>A0A4Z2FRM0</accession>
<dbReference type="EMBL" id="SRLO01000958">
    <property type="protein sequence ID" value="TNN43565.1"/>
    <property type="molecule type" value="Genomic_DNA"/>
</dbReference>